<feature type="domain" description="Calx-beta" evidence="5">
    <location>
        <begin position="153"/>
        <end position="225"/>
    </location>
</feature>
<dbReference type="SUPFAM" id="SSF103647">
    <property type="entry name" value="TSP type-3 repeat"/>
    <property type="match status" value="1"/>
</dbReference>
<evidence type="ECO:0000256" key="4">
    <source>
        <dbReference type="SAM" id="MobiDB-lite"/>
    </source>
</evidence>
<feature type="compositionally biased region" description="Acidic residues" evidence="4">
    <location>
        <begin position="437"/>
        <end position="456"/>
    </location>
</feature>
<evidence type="ECO:0000256" key="3">
    <source>
        <dbReference type="ARBA" id="ARBA00022837"/>
    </source>
</evidence>
<keyword evidence="2" id="KW-0677">Repeat</keyword>
<dbReference type="GO" id="GO:0007154">
    <property type="term" value="P:cell communication"/>
    <property type="evidence" value="ECO:0007669"/>
    <property type="project" value="InterPro"/>
</dbReference>
<dbReference type="InterPro" id="IPR003644">
    <property type="entry name" value="Calx_beta"/>
</dbReference>
<comment type="caution">
    <text evidence="6">The sequence shown here is derived from an EMBL/GenBank/DDBJ whole genome shotgun (WGS) entry which is preliminary data.</text>
</comment>
<dbReference type="EMBL" id="ATBP01002052">
    <property type="protein sequence ID" value="ETR66340.1"/>
    <property type="molecule type" value="Genomic_DNA"/>
</dbReference>
<name>A0A1V1NUS7_9BACT</name>
<evidence type="ECO:0000256" key="2">
    <source>
        <dbReference type="ARBA" id="ARBA00022737"/>
    </source>
</evidence>
<keyword evidence="1" id="KW-0732">Signal</keyword>
<dbReference type="GO" id="GO:0005509">
    <property type="term" value="F:calcium ion binding"/>
    <property type="evidence" value="ECO:0007669"/>
    <property type="project" value="InterPro"/>
</dbReference>
<dbReference type="InterPro" id="IPR000408">
    <property type="entry name" value="Reg_chr_condens"/>
</dbReference>
<feature type="compositionally biased region" description="Basic and acidic residues" evidence="4">
    <location>
        <begin position="421"/>
        <end position="432"/>
    </location>
</feature>
<feature type="region of interest" description="Disordered" evidence="4">
    <location>
        <begin position="421"/>
        <end position="506"/>
    </location>
</feature>
<feature type="compositionally biased region" description="Polar residues" evidence="4">
    <location>
        <begin position="489"/>
        <end position="506"/>
    </location>
</feature>
<keyword evidence="3" id="KW-0106">Calcium</keyword>
<evidence type="ECO:0000313" key="6">
    <source>
        <dbReference type="EMBL" id="ETR66340.1"/>
    </source>
</evidence>
<dbReference type="SUPFAM" id="SSF50985">
    <property type="entry name" value="RCC1/BLIP-II"/>
    <property type="match status" value="1"/>
</dbReference>
<dbReference type="Gene3D" id="4.10.1080.10">
    <property type="entry name" value="TSP type-3 repeat"/>
    <property type="match status" value="1"/>
</dbReference>
<dbReference type="Gene3D" id="2.130.10.30">
    <property type="entry name" value="Regulator of chromosome condensation 1/beta-lactamase-inhibitor protein II"/>
    <property type="match status" value="1"/>
</dbReference>
<evidence type="ECO:0000313" key="7">
    <source>
        <dbReference type="Proteomes" id="UP000189670"/>
    </source>
</evidence>
<dbReference type="PANTHER" id="PTHR45982">
    <property type="entry name" value="REGULATOR OF CHROMOSOME CONDENSATION"/>
    <property type="match status" value="1"/>
</dbReference>
<dbReference type="InterPro" id="IPR028974">
    <property type="entry name" value="TSP_type-3_rpt"/>
</dbReference>
<feature type="non-terminal residue" evidence="6">
    <location>
        <position position="1"/>
    </location>
</feature>
<feature type="non-terminal residue" evidence="6">
    <location>
        <position position="506"/>
    </location>
</feature>
<organism evidence="6 7">
    <name type="scientific">Candidatus Magnetoglobus multicellularis str. Araruama</name>
    <dbReference type="NCBI Taxonomy" id="890399"/>
    <lineage>
        <taxon>Bacteria</taxon>
        <taxon>Pseudomonadati</taxon>
        <taxon>Thermodesulfobacteriota</taxon>
        <taxon>Desulfobacteria</taxon>
        <taxon>Desulfobacterales</taxon>
        <taxon>Desulfobacteraceae</taxon>
        <taxon>Candidatus Magnetoglobus</taxon>
    </lineage>
</organism>
<evidence type="ECO:0000256" key="1">
    <source>
        <dbReference type="ARBA" id="ARBA00022729"/>
    </source>
</evidence>
<dbReference type="InterPro" id="IPR038081">
    <property type="entry name" value="CalX-like_sf"/>
</dbReference>
<dbReference type="SUPFAM" id="SSF141072">
    <property type="entry name" value="CalX-like"/>
    <property type="match status" value="1"/>
</dbReference>
<accession>A0A1V1NUS7</accession>
<dbReference type="InterPro" id="IPR009091">
    <property type="entry name" value="RCC1/BLIP-II"/>
</dbReference>
<dbReference type="AlphaFoldDB" id="A0A1V1NUS7"/>
<sequence length="506" mass="57115">AASSTNFALKENGTVWTWGKRFDQNSENIITPIQITQLENVKLIESYGHHAFALKENGKLWAWGQNHGGVLGIGTTNDNFIPTQVQKLNNIVNINTGYRQSFAEDEEGNIWGWGANWHGQLGIGYPTLIPIPCESHVQFKAKSFVSDQSKIYITVINNSEIGPLTIHYSTNDHTAVSGVDYNTAQGELNFNNNEKEKQFSIDILNNSKRNEDRILVMHLSEPSNNIFLNYMSSAILTIPANNDNTAPYFQSFDTYLPGSGWSYFSSTQDGNIQVISGKLRMDGINENKPYLNEAIITLDLFGLNNITLSFFHCSKAFANDLLPDKFDNHHNGDGVCISNDGNIWYTIMDANDLKTDNIGKDFTIDLDQQIKNIQNNHDVTLSYTKDFKIKFQQFGYREYPTDGREWDNISLSVDGIIDRDNDGIPDIDDKFPYDPNEWADNDNDDIGDNADTDDDNDKMPDSWEMTYGLNPLIDDADQDPDQDGITNLIEYQNHSNPKQANQKPDA</sequence>
<dbReference type="PANTHER" id="PTHR45982:SF1">
    <property type="entry name" value="REGULATOR OF CHROMOSOME CONDENSATION"/>
    <property type="match status" value="1"/>
</dbReference>
<dbReference type="Gene3D" id="2.60.40.2030">
    <property type="match status" value="1"/>
</dbReference>
<protein>
    <recommendedName>
        <fullName evidence="5">Calx-beta domain-containing protein</fullName>
    </recommendedName>
</protein>
<proteinExistence type="predicted"/>
<gene>
    <name evidence="6" type="ORF">OMM_12918</name>
</gene>
<dbReference type="Pfam" id="PF00415">
    <property type="entry name" value="RCC1"/>
    <property type="match status" value="1"/>
</dbReference>
<dbReference type="Pfam" id="PF03160">
    <property type="entry name" value="Calx-beta"/>
    <property type="match status" value="1"/>
</dbReference>
<reference evidence="7" key="1">
    <citation type="submission" date="2012-11" db="EMBL/GenBank/DDBJ databases">
        <authorList>
            <person name="Lucero-Rivera Y.E."/>
            <person name="Tovar-Ramirez D."/>
        </authorList>
    </citation>
    <scope>NUCLEOTIDE SEQUENCE [LARGE SCALE GENOMIC DNA]</scope>
    <source>
        <strain evidence="7">Araruama</strain>
    </source>
</reference>
<dbReference type="Proteomes" id="UP000189670">
    <property type="component" value="Unassembled WGS sequence"/>
</dbReference>
<dbReference type="GO" id="GO:0016020">
    <property type="term" value="C:membrane"/>
    <property type="evidence" value="ECO:0007669"/>
    <property type="project" value="InterPro"/>
</dbReference>
<evidence type="ECO:0000259" key="5">
    <source>
        <dbReference type="Pfam" id="PF03160"/>
    </source>
</evidence>
<dbReference type="PROSITE" id="PS50012">
    <property type="entry name" value="RCC1_3"/>
    <property type="match status" value="1"/>
</dbReference>
<dbReference type="InterPro" id="IPR051553">
    <property type="entry name" value="Ran_GTPase-activating"/>
</dbReference>